<dbReference type="InterPro" id="IPR001638">
    <property type="entry name" value="Solute-binding_3/MltF_N"/>
</dbReference>
<reference evidence="3 4" key="2">
    <citation type="submission" date="2014-09" db="EMBL/GenBank/DDBJ databases">
        <authorList>
            <consortium name="NBRP consortium"/>
            <person name="Sawabe T."/>
            <person name="Meirelles P."/>
            <person name="Nakanishi M."/>
            <person name="Sayaka M."/>
            <person name="Hattori M."/>
            <person name="Ohkuma M."/>
        </authorList>
    </citation>
    <scope>NUCLEOTIDE SEQUENCE [LARGE SCALE GENOMIC DNA]</scope>
    <source>
        <strain evidence="4">JCM19235</strain>
    </source>
</reference>
<dbReference type="STRING" id="990268.JCM19235_6250"/>
<gene>
    <name evidence="3" type="ORF">JCM19235_6250</name>
</gene>
<evidence type="ECO:0000313" key="4">
    <source>
        <dbReference type="Proteomes" id="UP000029228"/>
    </source>
</evidence>
<keyword evidence="4" id="KW-1185">Reference proteome</keyword>
<dbReference type="EMBL" id="BBMR01000002">
    <property type="protein sequence ID" value="GAL17697.1"/>
    <property type="molecule type" value="Genomic_DNA"/>
</dbReference>
<name>A0A090SDU1_9VIBR</name>
<dbReference type="Proteomes" id="UP000029228">
    <property type="component" value="Unassembled WGS sequence"/>
</dbReference>
<evidence type="ECO:0000313" key="3">
    <source>
        <dbReference type="EMBL" id="GAL17697.1"/>
    </source>
</evidence>
<feature type="signal peptide" evidence="1">
    <location>
        <begin position="1"/>
        <end position="21"/>
    </location>
</feature>
<dbReference type="Gene3D" id="3.40.190.10">
    <property type="entry name" value="Periplasmic binding protein-like II"/>
    <property type="match status" value="1"/>
</dbReference>
<feature type="domain" description="Solute-binding protein family 3/N-terminal" evidence="2">
    <location>
        <begin position="25"/>
        <end position="59"/>
    </location>
</feature>
<organism evidence="3 4">
    <name type="scientific">Vibrio maritimus</name>
    <dbReference type="NCBI Taxonomy" id="990268"/>
    <lineage>
        <taxon>Bacteria</taxon>
        <taxon>Pseudomonadati</taxon>
        <taxon>Pseudomonadota</taxon>
        <taxon>Gammaproteobacteria</taxon>
        <taxon>Vibrionales</taxon>
        <taxon>Vibrionaceae</taxon>
        <taxon>Vibrio</taxon>
    </lineage>
</organism>
<evidence type="ECO:0000259" key="2">
    <source>
        <dbReference type="Pfam" id="PF00497"/>
    </source>
</evidence>
<accession>A0A090SDU1</accession>
<comment type="caution">
    <text evidence="3">The sequence shown here is derived from an EMBL/GenBank/DDBJ whole genome shotgun (WGS) entry which is preliminary data.</text>
</comment>
<sequence length="72" mass="7830">MKKIITSIVCISALFMGSVQAKEVRLASDFTYPPFNYKDSQGTPVGFDIEIADACVLKLSLIVFGSRRAGTL</sequence>
<protein>
    <submittedName>
        <fullName evidence="3">Lysine-arginine-ornithine-binding periplasmic protein</fullName>
    </submittedName>
</protein>
<feature type="chain" id="PRO_5001863171" evidence="1">
    <location>
        <begin position="22"/>
        <end position="72"/>
    </location>
</feature>
<reference evidence="3 4" key="1">
    <citation type="submission" date="2014-09" db="EMBL/GenBank/DDBJ databases">
        <title>Vibrio maritimus JCM 19235. (C45) whole genome shotgun sequence.</title>
        <authorList>
            <person name="Sawabe T."/>
            <person name="Meirelles P."/>
            <person name="Nakanishi M."/>
            <person name="Sayaka M."/>
            <person name="Hattori M."/>
            <person name="Ohkuma M."/>
        </authorList>
    </citation>
    <scope>NUCLEOTIDE SEQUENCE [LARGE SCALE GENOMIC DNA]</scope>
    <source>
        <strain evidence="4">JCM19235</strain>
    </source>
</reference>
<proteinExistence type="predicted"/>
<evidence type="ECO:0000256" key="1">
    <source>
        <dbReference type="SAM" id="SignalP"/>
    </source>
</evidence>
<dbReference type="Pfam" id="PF00497">
    <property type="entry name" value="SBP_bac_3"/>
    <property type="match status" value="1"/>
</dbReference>
<keyword evidence="1" id="KW-0732">Signal</keyword>
<dbReference type="SUPFAM" id="SSF53850">
    <property type="entry name" value="Periplasmic binding protein-like II"/>
    <property type="match status" value="1"/>
</dbReference>
<dbReference type="AlphaFoldDB" id="A0A090SDU1"/>